<evidence type="ECO:0000313" key="1">
    <source>
        <dbReference type="EMBL" id="KAI9447097.1"/>
    </source>
</evidence>
<sequence length="86" mass="9303">MRTSSIFVIFCLAIGVAPSLALAMPGVNKTLRGGKEMKPSRKKISSADRRDKPKILEATRVAYGSHLPLPGDRGNDWNQPSSPPSQ</sequence>
<organism evidence="1 2">
    <name type="scientific">Russula earlei</name>
    <dbReference type="NCBI Taxonomy" id="71964"/>
    <lineage>
        <taxon>Eukaryota</taxon>
        <taxon>Fungi</taxon>
        <taxon>Dikarya</taxon>
        <taxon>Basidiomycota</taxon>
        <taxon>Agaricomycotina</taxon>
        <taxon>Agaricomycetes</taxon>
        <taxon>Russulales</taxon>
        <taxon>Russulaceae</taxon>
        <taxon>Russula</taxon>
    </lineage>
</organism>
<name>A0ACC0TTZ4_9AGAM</name>
<dbReference type="EMBL" id="JAGFNK010000609">
    <property type="protein sequence ID" value="KAI9447097.1"/>
    <property type="molecule type" value="Genomic_DNA"/>
</dbReference>
<comment type="caution">
    <text evidence="1">The sequence shown here is derived from an EMBL/GenBank/DDBJ whole genome shotgun (WGS) entry which is preliminary data.</text>
</comment>
<gene>
    <name evidence="1" type="ORF">F5148DRAFT_1252653</name>
</gene>
<accession>A0ACC0TTZ4</accession>
<reference evidence="1" key="1">
    <citation type="submission" date="2021-03" db="EMBL/GenBank/DDBJ databases">
        <title>Evolutionary priming and transition to the ectomycorrhizal habit in an iconic lineage of mushroom-forming fungi: is preadaptation a requirement?</title>
        <authorList>
            <consortium name="DOE Joint Genome Institute"/>
            <person name="Looney B.P."/>
            <person name="Miyauchi S."/>
            <person name="Morin E."/>
            <person name="Drula E."/>
            <person name="Courty P.E."/>
            <person name="Chicoki N."/>
            <person name="Fauchery L."/>
            <person name="Kohler A."/>
            <person name="Kuo A."/>
            <person name="LaButti K."/>
            <person name="Pangilinan J."/>
            <person name="Lipzen A."/>
            <person name="Riley R."/>
            <person name="Andreopoulos W."/>
            <person name="He G."/>
            <person name="Johnson J."/>
            <person name="Barry K.W."/>
            <person name="Grigoriev I.V."/>
            <person name="Nagy L."/>
            <person name="Hibbett D."/>
            <person name="Henrissat B."/>
            <person name="Matheny P.B."/>
            <person name="Labbe J."/>
            <person name="Martin A.F."/>
        </authorList>
    </citation>
    <scope>NUCLEOTIDE SEQUENCE</scope>
    <source>
        <strain evidence="1">BPL698</strain>
    </source>
</reference>
<protein>
    <submittedName>
        <fullName evidence="1">Uncharacterized protein</fullName>
    </submittedName>
</protein>
<keyword evidence="2" id="KW-1185">Reference proteome</keyword>
<evidence type="ECO:0000313" key="2">
    <source>
        <dbReference type="Proteomes" id="UP001207468"/>
    </source>
</evidence>
<dbReference type="Proteomes" id="UP001207468">
    <property type="component" value="Unassembled WGS sequence"/>
</dbReference>
<proteinExistence type="predicted"/>